<dbReference type="GO" id="GO:0042956">
    <property type="term" value="P:maltodextrin transmembrane transport"/>
    <property type="evidence" value="ECO:0007669"/>
    <property type="project" value="TreeGrafter"/>
</dbReference>
<feature type="transmembrane region" description="Helical" evidence="4">
    <location>
        <begin position="318"/>
        <end position="334"/>
    </location>
</feature>
<reference evidence="5 6" key="1">
    <citation type="submission" date="2016-08" db="EMBL/GenBank/DDBJ databases">
        <title>A Parts List for Fungal Cellulosomes Revealed by Comparative Genomics.</title>
        <authorList>
            <consortium name="DOE Joint Genome Institute"/>
            <person name="Haitjema C.H."/>
            <person name="Gilmore S.P."/>
            <person name="Henske J.K."/>
            <person name="Solomon K.V."/>
            <person name="De Groot R."/>
            <person name="Kuo A."/>
            <person name="Mondo S.J."/>
            <person name="Salamov A.A."/>
            <person name="Labutti K."/>
            <person name="Zhao Z."/>
            <person name="Chiniquy J."/>
            <person name="Barry K."/>
            <person name="Brewer H.M."/>
            <person name="Purvine S.O."/>
            <person name="Wright A.T."/>
            <person name="Boxma B."/>
            <person name="Van Alen T."/>
            <person name="Hackstein J.H."/>
            <person name="Baker S.E."/>
            <person name="Grigoriev I.V."/>
            <person name="O'Malley M.A."/>
        </authorList>
    </citation>
    <scope>NUCLEOTIDE SEQUENCE [LARGE SCALE GENOMIC DNA]</scope>
    <source>
        <strain evidence="5 6">G1</strain>
    </source>
</reference>
<dbReference type="AlphaFoldDB" id="A0A1Y1YER6"/>
<evidence type="ECO:0000256" key="3">
    <source>
        <dbReference type="ARBA" id="ARBA00022729"/>
    </source>
</evidence>
<protein>
    <submittedName>
        <fullName evidence="5">Periplasmic binding protein-like II</fullName>
    </submittedName>
</protein>
<evidence type="ECO:0000313" key="6">
    <source>
        <dbReference type="Proteomes" id="UP000193920"/>
    </source>
</evidence>
<evidence type="ECO:0000313" key="5">
    <source>
        <dbReference type="EMBL" id="ORX96084.1"/>
    </source>
</evidence>
<accession>A0A1Y1YER6</accession>
<dbReference type="SUPFAM" id="SSF53850">
    <property type="entry name" value="Periplasmic binding protein-like II"/>
    <property type="match status" value="1"/>
</dbReference>
<organism evidence="5 6">
    <name type="scientific">Neocallimastix californiae</name>
    <dbReference type="NCBI Taxonomy" id="1754190"/>
    <lineage>
        <taxon>Eukaryota</taxon>
        <taxon>Fungi</taxon>
        <taxon>Fungi incertae sedis</taxon>
        <taxon>Chytridiomycota</taxon>
        <taxon>Chytridiomycota incertae sedis</taxon>
        <taxon>Neocallimastigomycetes</taxon>
        <taxon>Neocallimastigales</taxon>
        <taxon>Neocallimastigaceae</taxon>
        <taxon>Neocallimastix</taxon>
    </lineage>
</organism>
<keyword evidence="4" id="KW-0812">Transmembrane</keyword>
<keyword evidence="2" id="KW-0813">Transport</keyword>
<keyword evidence="6" id="KW-1185">Reference proteome</keyword>
<dbReference type="GO" id="GO:1901982">
    <property type="term" value="F:maltose binding"/>
    <property type="evidence" value="ECO:0007669"/>
    <property type="project" value="TreeGrafter"/>
</dbReference>
<dbReference type="Gene3D" id="3.40.190.10">
    <property type="entry name" value="Periplasmic binding protein-like II"/>
    <property type="match status" value="2"/>
</dbReference>
<dbReference type="STRING" id="1754190.A0A1Y1YER6"/>
<dbReference type="OrthoDB" id="2118873at2759"/>
<sequence length="528" mass="61922">MYTSQNAPYLLKLDQYLPKEHIDMYNKHILSQIGYHEGHLVALPATIDYSALFSNKALLKKYNKPIPKTWNELIETGKYILEKERAEENTDIIGYNGLFDEYDGPYSFIEFIYSCRESVDSPFPDLNNKIFESDSLYNIFDNKTLFMKYYYIPGLIYENFPYDVTIMPGIKEGISGTVLVGYNIGIVNNISEKKKKSAIEAVKYFTSREMQKKLVSMEYIISGISDLYDDELCSQIRFCDVYKNSQAIQARQNKLKNNDYFEKITKYFYEFLFGDETAGDILVKIEDLSKIYTLSISTKDSYKKIRNNYTSFLPRSDWFMIIIGIVMILCGGLTEFGNIRLLIIYIPILQKLIITFPNDKNKYSLWFKNNKYLFYSFIIIFDILLNALTLIKPYEVIIINEGKRYQICYKVILALVILLLIFIEWNLLYFILYNSRSINSLLAFTNFIILYFVRILLNKFNKKDEMDILFERFRASKSSMSKTYVSNQNSTYTNKSTSTSVLSKILTYHKQEFTINDSDICSKMENNN</sequence>
<proteinExistence type="inferred from homology"/>
<dbReference type="Proteomes" id="UP000193920">
    <property type="component" value="Unassembled WGS sequence"/>
</dbReference>
<dbReference type="EMBL" id="MCOG01000632">
    <property type="protein sequence ID" value="ORX96084.1"/>
    <property type="molecule type" value="Genomic_DNA"/>
</dbReference>
<dbReference type="PANTHER" id="PTHR30061:SF50">
    <property type="entry name" value="MALTOSE_MALTODEXTRIN-BINDING PERIPLASMIC PROTEIN"/>
    <property type="match status" value="1"/>
</dbReference>
<evidence type="ECO:0000256" key="1">
    <source>
        <dbReference type="ARBA" id="ARBA00008520"/>
    </source>
</evidence>
<gene>
    <name evidence="5" type="ORF">LY90DRAFT_520240</name>
</gene>
<dbReference type="PANTHER" id="PTHR30061">
    <property type="entry name" value="MALTOSE-BINDING PERIPLASMIC PROTEIN"/>
    <property type="match status" value="1"/>
</dbReference>
<comment type="caution">
    <text evidence="5">The sequence shown here is derived from an EMBL/GenBank/DDBJ whole genome shotgun (WGS) entry which is preliminary data.</text>
</comment>
<feature type="transmembrane region" description="Helical" evidence="4">
    <location>
        <begin position="438"/>
        <end position="457"/>
    </location>
</feature>
<evidence type="ECO:0000256" key="2">
    <source>
        <dbReference type="ARBA" id="ARBA00022448"/>
    </source>
</evidence>
<comment type="similarity">
    <text evidence="1">Belongs to the bacterial solute-binding protein 1 family.</text>
</comment>
<dbReference type="GO" id="GO:0015768">
    <property type="term" value="P:maltose transport"/>
    <property type="evidence" value="ECO:0007669"/>
    <property type="project" value="TreeGrafter"/>
</dbReference>
<name>A0A1Y1YER6_9FUNG</name>
<feature type="transmembrane region" description="Helical" evidence="4">
    <location>
        <begin position="411"/>
        <end position="432"/>
    </location>
</feature>
<keyword evidence="3" id="KW-0732">Signal</keyword>
<feature type="transmembrane region" description="Helical" evidence="4">
    <location>
        <begin position="372"/>
        <end position="391"/>
    </location>
</feature>
<feature type="transmembrane region" description="Helical" evidence="4">
    <location>
        <begin position="341"/>
        <end position="357"/>
    </location>
</feature>
<evidence type="ECO:0000256" key="4">
    <source>
        <dbReference type="SAM" id="Phobius"/>
    </source>
</evidence>
<keyword evidence="4" id="KW-1133">Transmembrane helix</keyword>
<keyword evidence="4" id="KW-0472">Membrane</keyword>